<dbReference type="Pfam" id="PF04932">
    <property type="entry name" value="Wzy_C"/>
    <property type="match status" value="1"/>
</dbReference>
<dbReference type="KEGG" id="aup:AsAng_0007060"/>
<feature type="transmembrane region" description="Helical" evidence="6">
    <location>
        <begin position="350"/>
        <end position="370"/>
    </location>
</feature>
<feature type="transmembrane region" description="Helical" evidence="6">
    <location>
        <begin position="185"/>
        <end position="203"/>
    </location>
</feature>
<name>A0A916DR46_9BACT</name>
<dbReference type="Gene3D" id="1.25.40.10">
    <property type="entry name" value="Tetratricopeptide repeat domain"/>
    <property type="match status" value="1"/>
</dbReference>
<dbReference type="InterPro" id="IPR051533">
    <property type="entry name" value="WaaL-like"/>
</dbReference>
<dbReference type="RefSeq" id="WP_264791344.1">
    <property type="nucleotide sequence ID" value="NZ_AP026867.1"/>
</dbReference>
<keyword evidence="3 6" id="KW-1133">Transmembrane helix</keyword>
<dbReference type="Proteomes" id="UP001060919">
    <property type="component" value="Chromosome"/>
</dbReference>
<organism evidence="8 9">
    <name type="scientific">Aureispira anguillae</name>
    <dbReference type="NCBI Taxonomy" id="2864201"/>
    <lineage>
        <taxon>Bacteria</taxon>
        <taxon>Pseudomonadati</taxon>
        <taxon>Bacteroidota</taxon>
        <taxon>Saprospiria</taxon>
        <taxon>Saprospirales</taxon>
        <taxon>Saprospiraceae</taxon>
        <taxon>Aureispira</taxon>
    </lineage>
</organism>
<dbReference type="InterPro" id="IPR011990">
    <property type="entry name" value="TPR-like_helical_dom_sf"/>
</dbReference>
<evidence type="ECO:0000256" key="3">
    <source>
        <dbReference type="ARBA" id="ARBA00022989"/>
    </source>
</evidence>
<feature type="domain" description="O-antigen ligase-related" evidence="7">
    <location>
        <begin position="194"/>
        <end position="359"/>
    </location>
</feature>
<feature type="transmembrane region" description="Helical" evidence="6">
    <location>
        <begin position="209"/>
        <end position="227"/>
    </location>
</feature>
<evidence type="ECO:0000256" key="5">
    <source>
        <dbReference type="PROSITE-ProRule" id="PRU00339"/>
    </source>
</evidence>
<evidence type="ECO:0000256" key="4">
    <source>
        <dbReference type="ARBA" id="ARBA00023136"/>
    </source>
</evidence>
<keyword evidence="8" id="KW-0436">Ligase</keyword>
<evidence type="ECO:0000256" key="2">
    <source>
        <dbReference type="ARBA" id="ARBA00022692"/>
    </source>
</evidence>
<dbReference type="EMBL" id="AP026867">
    <property type="protein sequence ID" value="BDS10001.1"/>
    <property type="molecule type" value="Genomic_DNA"/>
</dbReference>
<dbReference type="GO" id="GO:0016020">
    <property type="term" value="C:membrane"/>
    <property type="evidence" value="ECO:0007669"/>
    <property type="project" value="UniProtKB-SubCell"/>
</dbReference>
<dbReference type="InterPro" id="IPR007016">
    <property type="entry name" value="O-antigen_ligase-rel_domated"/>
</dbReference>
<feature type="transmembrane region" description="Helical" evidence="6">
    <location>
        <begin position="382"/>
        <end position="400"/>
    </location>
</feature>
<feature type="transmembrane region" description="Helical" evidence="6">
    <location>
        <begin position="239"/>
        <end position="258"/>
    </location>
</feature>
<dbReference type="PANTHER" id="PTHR37422:SF13">
    <property type="entry name" value="LIPOPOLYSACCHARIDE BIOSYNTHESIS PROTEIN PA4999-RELATED"/>
    <property type="match status" value="1"/>
</dbReference>
<evidence type="ECO:0000256" key="1">
    <source>
        <dbReference type="ARBA" id="ARBA00004141"/>
    </source>
</evidence>
<feature type="transmembrane region" description="Helical" evidence="6">
    <location>
        <begin position="161"/>
        <end position="178"/>
    </location>
</feature>
<keyword evidence="9" id="KW-1185">Reference proteome</keyword>
<dbReference type="PROSITE" id="PS50005">
    <property type="entry name" value="TPR"/>
    <property type="match status" value="1"/>
</dbReference>
<protein>
    <submittedName>
        <fullName evidence="8">O-antigen ligase family protein</fullName>
    </submittedName>
</protein>
<feature type="transmembrane region" description="Helical" evidence="6">
    <location>
        <begin position="92"/>
        <end position="109"/>
    </location>
</feature>
<evidence type="ECO:0000259" key="7">
    <source>
        <dbReference type="Pfam" id="PF04932"/>
    </source>
</evidence>
<gene>
    <name evidence="8" type="ORF">AsAng_0007060</name>
</gene>
<evidence type="ECO:0000313" key="8">
    <source>
        <dbReference type="EMBL" id="BDS10001.1"/>
    </source>
</evidence>
<dbReference type="AlphaFoldDB" id="A0A916DR46"/>
<feature type="transmembrane region" description="Helical" evidence="6">
    <location>
        <begin position="121"/>
        <end position="141"/>
    </location>
</feature>
<evidence type="ECO:0000256" key="6">
    <source>
        <dbReference type="SAM" id="Phobius"/>
    </source>
</evidence>
<evidence type="ECO:0000313" key="9">
    <source>
        <dbReference type="Proteomes" id="UP001060919"/>
    </source>
</evidence>
<sequence>MTKRIWSLCLLLLPLIMINGLIDTVTIPRITLLLVGILLTVSLLLFKERQAFHIHSHKFITSPLGVSLIAYLLLGLFSLTNALSLSDGILEWLKLFCWFSTVLLTTFLLKEKGSSVLFMKATTVAALIVGGIGLFEFVSIVNQLDQDKILYVVNSTFEHKNLLATGLLLSVPLSFLLYANSTEKIWKGIAIGAIGLALFLILVTQSRAAWLGMGVGILVGVLLLLAKPSERKKIVSPKYLGMIGGCLILGGGLVWFLSSQEIIANAPVQRVQAIFTYEDTKNEHTETIKERLVLWENTIEMIKEHPLLGVGLGNWKIHFPKYSIDGLRSEQGQIFFQRPHNDYLWVMSELGLLGGLTYLFIIGIVLYYNLQLLLRKEVQGTEEYYSTLAITGGIIAFAVFSLVDFPKERPVHLLWTGILMAYSWHYHQLFIAKEKGDRISAANLVYFIPLIAAFGLFFMGQRWQAETHCKKALTARSQKQYHGVLTELALADHWSYRLDPAATPISWYKGEAFYFQRRLPEALEAFKQSNALHPYHLHTLNNLGATYFELNQLSDAQKYFKQVLEFAPHFPDVNMNMAAMSYNEGKTLEALTYLGNCIPGDYKEQRFLQFLTTICKRYAEDLLKIPALEPLHQLIRDFSTKQEWQITIHQQAQEYHRTLSEQIHLDLLFVAQEQQKISAEQTDYFTSILNNSSNH</sequence>
<accession>A0A916DR46</accession>
<feature type="transmembrane region" description="Helical" evidence="6">
    <location>
        <begin position="59"/>
        <end position="80"/>
    </location>
</feature>
<dbReference type="InterPro" id="IPR019734">
    <property type="entry name" value="TPR_rpt"/>
</dbReference>
<feature type="transmembrane region" description="Helical" evidence="6">
    <location>
        <begin position="30"/>
        <end position="47"/>
    </location>
</feature>
<feature type="transmembrane region" description="Helical" evidence="6">
    <location>
        <begin position="412"/>
        <end position="432"/>
    </location>
</feature>
<feature type="repeat" description="TPR" evidence="5">
    <location>
        <begin position="537"/>
        <end position="570"/>
    </location>
</feature>
<comment type="subcellular location">
    <subcellularLocation>
        <location evidence="1">Membrane</location>
        <topology evidence="1">Multi-pass membrane protein</topology>
    </subcellularLocation>
</comment>
<dbReference type="PANTHER" id="PTHR37422">
    <property type="entry name" value="TEICHURONIC ACID BIOSYNTHESIS PROTEIN TUAE"/>
    <property type="match status" value="1"/>
</dbReference>
<keyword evidence="2 6" id="KW-0812">Transmembrane</keyword>
<dbReference type="GO" id="GO:0016874">
    <property type="term" value="F:ligase activity"/>
    <property type="evidence" value="ECO:0007669"/>
    <property type="project" value="UniProtKB-KW"/>
</dbReference>
<keyword evidence="5" id="KW-0802">TPR repeat</keyword>
<keyword evidence="4 6" id="KW-0472">Membrane</keyword>
<feature type="transmembrane region" description="Helical" evidence="6">
    <location>
        <begin position="444"/>
        <end position="463"/>
    </location>
</feature>
<dbReference type="Pfam" id="PF13424">
    <property type="entry name" value="TPR_12"/>
    <property type="match status" value="1"/>
</dbReference>
<dbReference type="SUPFAM" id="SSF48452">
    <property type="entry name" value="TPR-like"/>
    <property type="match status" value="1"/>
</dbReference>
<proteinExistence type="predicted"/>
<dbReference type="SMART" id="SM00028">
    <property type="entry name" value="TPR"/>
    <property type="match status" value="2"/>
</dbReference>
<reference evidence="8" key="1">
    <citation type="submission" date="2022-09" db="EMBL/GenBank/DDBJ databases">
        <title>Aureispira anguillicida sp. nov., isolated from Leptocephalus of Japanese eel Anguilla japonica.</title>
        <authorList>
            <person name="Yuasa K."/>
            <person name="Mekata T."/>
            <person name="Ikunari K."/>
        </authorList>
    </citation>
    <scope>NUCLEOTIDE SEQUENCE</scope>
    <source>
        <strain evidence="8">EL160426</strain>
    </source>
</reference>